<evidence type="ECO:0000313" key="6">
    <source>
        <dbReference type="EMBL" id="MCP1337145.1"/>
    </source>
</evidence>
<keyword evidence="3" id="KW-0547">Nucleotide-binding</keyword>
<dbReference type="PROSITE" id="PS00211">
    <property type="entry name" value="ABC_TRANSPORTER_1"/>
    <property type="match status" value="1"/>
</dbReference>
<dbReference type="SUPFAM" id="SSF52540">
    <property type="entry name" value="P-loop containing nucleoside triphosphate hydrolases"/>
    <property type="match status" value="1"/>
</dbReference>
<evidence type="ECO:0000256" key="2">
    <source>
        <dbReference type="ARBA" id="ARBA00022448"/>
    </source>
</evidence>
<comment type="similarity">
    <text evidence="1">Belongs to the ABC transporter superfamily.</text>
</comment>
<name>A0A9J6PEM5_9PROT</name>
<dbReference type="GO" id="GO:0016887">
    <property type="term" value="F:ATP hydrolysis activity"/>
    <property type="evidence" value="ECO:0007669"/>
    <property type="project" value="InterPro"/>
</dbReference>
<dbReference type="InterPro" id="IPR003593">
    <property type="entry name" value="AAA+_ATPase"/>
</dbReference>
<dbReference type="PROSITE" id="PS50893">
    <property type="entry name" value="ABC_TRANSPORTER_2"/>
    <property type="match status" value="1"/>
</dbReference>
<dbReference type="AlphaFoldDB" id="A0A9J6PEM5"/>
<evidence type="ECO:0000256" key="4">
    <source>
        <dbReference type="ARBA" id="ARBA00022840"/>
    </source>
</evidence>
<dbReference type="SMART" id="SM00382">
    <property type="entry name" value="AAA"/>
    <property type="match status" value="1"/>
</dbReference>
<dbReference type="InterPro" id="IPR050166">
    <property type="entry name" value="ABC_transporter_ATP-bind"/>
</dbReference>
<evidence type="ECO:0000256" key="3">
    <source>
        <dbReference type="ARBA" id="ARBA00022741"/>
    </source>
</evidence>
<dbReference type="InterPro" id="IPR003439">
    <property type="entry name" value="ABC_transporter-like_ATP-bd"/>
</dbReference>
<dbReference type="Gene3D" id="3.40.50.300">
    <property type="entry name" value="P-loop containing nucleotide triphosphate hydrolases"/>
    <property type="match status" value="1"/>
</dbReference>
<keyword evidence="2" id="KW-0813">Transport</keyword>
<organism evidence="6 7">
    <name type="scientific">Futiania mangrovi</name>
    <dbReference type="NCBI Taxonomy" id="2959716"/>
    <lineage>
        <taxon>Bacteria</taxon>
        <taxon>Pseudomonadati</taxon>
        <taxon>Pseudomonadota</taxon>
        <taxon>Alphaproteobacteria</taxon>
        <taxon>Futianiales</taxon>
        <taxon>Futianiaceae</taxon>
        <taxon>Futiania</taxon>
    </lineage>
</organism>
<dbReference type="Proteomes" id="UP001055804">
    <property type="component" value="Unassembled WGS sequence"/>
</dbReference>
<feature type="domain" description="ABC transporter" evidence="5">
    <location>
        <begin position="19"/>
        <end position="250"/>
    </location>
</feature>
<dbReference type="EMBL" id="JAMZFT010000002">
    <property type="protein sequence ID" value="MCP1337145.1"/>
    <property type="molecule type" value="Genomic_DNA"/>
</dbReference>
<keyword evidence="4 6" id="KW-0067">ATP-binding</keyword>
<sequence length="271" mass="30085">MSEDAAARDNGSVDRFQIISTRDLEKVYFTAQGIVRALGPVSISLPAGETLGIVGPSGCGKSTFLRVVAGLDTATRGKVEVAGKPVTAPLTDVGIVFQRDLLLDWRSVIDNVMLPSELRKTDRKATLQRAYELLEELGVADFAERNPWELSGGMRQRVSIARALLLRPSMLLLDEPFSALDALTRDQMNVILQRLQMHERVTTLFITHSIPEAVFLSDRVIVMSNRPGQVLDDIKVDLPKPRTLSIREEPAFTEITRRIREHFERAGVLVG</sequence>
<evidence type="ECO:0000313" key="7">
    <source>
        <dbReference type="Proteomes" id="UP001055804"/>
    </source>
</evidence>
<dbReference type="GO" id="GO:0005524">
    <property type="term" value="F:ATP binding"/>
    <property type="evidence" value="ECO:0007669"/>
    <property type="project" value="UniProtKB-KW"/>
</dbReference>
<proteinExistence type="inferred from homology"/>
<dbReference type="Pfam" id="PF00005">
    <property type="entry name" value="ABC_tran"/>
    <property type="match status" value="1"/>
</dbReference>
<keyword evidence="7" id="KW-1185">Reference proteome</keyword>
<protein>
    <submittedName>
        <fullName evidence="6">ABC transporter ATP-binding protein</fullName>
    </submittedName>
</protein>
<accession>A0A9J6PEM5</accession>
<dbReference type="InterPro" id="IPR017871">
    <property type="entry name" value="ABC_transporter-like_CS"/>
</dbReference>
<dbReference type="InterPro" id="IPR027417">
    <property type="entry name" value="P-loop_NTPase"/>
</dbReference>
<reference evidence="6" key="1">
    <citation type="submission" date="2022-06" db="EMBL/GenBank/DDBJ databases">
        <title>Isolation and Genomics of Futiania mangrovii gen. nov., sp. nov., a Rare and Metabolically-versatile member in the Class Alphaproteobacteria.</title>
        <authorList>
            <person name="Liu L."/>
            <person name="Huang W.-C."/>
            <person name="Pan J."/>
            <person name="Li J."/>
            <person name="Huang Y."/>
            <person name="Du H."/>
            <person name="Liu Y."/>
            <person name="Li M."/>
        </authorList>
    </citation>
    <scope>NUCLEOTIDE SEQUENCE</scope>
    <source>
        <strain evidence="6">FT118</strain>
    </source>
</reference>
<evidence type="ECO:0000256" key="1">
    <source>
        <dbReference type="ARBA" id="ARBA00005417"/>
    </source>
</evidence>
<gene>
    <name evidence="6" type="ORF">NJQ99_12035</name>
</gene>
<evidence type="ECO:0000259" key="5">
    <source>
        <dbReference type="PROSITE" id="PS50893"/>
    </source>
</evidence>
<dbReference type="CDD" id="cd03293">
    <property type="entry name" value="ABC_NrtD_SsuB_transporters"/>
    <property type="match status" value="1"/>
</dbReference>
<dbReference type="PANTHER" id="PTHR42788">
    <property type="entry name" value="TAURINE IMPORT ATP-BINDING PROTEIN-RELATED"/>
    <property type="match status" value="1"/>
</dbReference>
<comment type="caution">
    <text evidence="6">The sequence shown here is derived from an EMBL/GenBank/DDBJ whole genome shotgun (WGS) entry which is preliminary data.</text>
</comment>
<dbReference type="RefSeq" id="WP_269333077.1">
    <property type="nucleotide sequence ID" value="NZ_JAMZFT010000002.1"/>
</dbReference>
<dbReference type="PANTHER" id="PTHR42788:SF13">
    <property type="entry name" value="ALIPHATIC SULFONATES IMPORT ATP-BINDING PROTEIN SSUB"/>
    <property type="match status" value="1"/>
</dbReference>